<dbReference type="PROSITE" id="PS00678">
    <property type="entry name" value="WD_REPEATS_1"/>
    <property type="match status" value="1"/>
</dbReference>
<dbReference type="PROSITE" id="PS50082">
    <property type="entry name" value="WD_REPEATS_2"/>
    <property type="match status" value="4"/>
</dbReference>
<dbReference type="EMBL" id="BAABEY010000001">
    <property type="protein sequence ID" value="GAA4431110.1"/>
    <property type="molecule type" value="Genomic_DNA"/>
</dbReference>
<sequence>MKVTKIDTFAGHRDSVYCLLDSKEKNGRFYSSGADGMVVVWDLEKPDMGKLIARVGGSVYALAFDHAAQNLWIGQNFEGVQLIKPELKQAAGSLKVTTSAIFDIQLAGNEAYLAFGDGVIAVLDVPDLLVKKHVKVADKSVRALAISNDQAHLAAGTSDAHVRIFDRQTMQPLFNLEGHGNSVFTVRYSPDGRFLLTAGRDAHFRVWDVKQDYRLVQDVAAHMYALNHIAFSPDGSMFATCSMDKSIKLWDAATFRLLKVIDRSRHAGHGTSVNKLLWSSFENLLLSASDDRMISVWEISKE</sequence>
<dbReference type="InterPro" id="IPR020472">
    <property type="entry name" value="WD40_PAC1"/>
</dbReference>
<feature type="repeat" description="WD" evidence="3">
    <location>
        <begin position="176"/>
        <end position="217"/>
    </location>
</feature>
<protein>
    <recommendedName>
        <fullName evidence="6">WD40 repeat domain-containing protein</fullName>
    </recommendedName>
</protein>
<keyword evidence="1 3" id="KW-0853">WD repeat</keyword>
<dbReference type="PROSITE" id="PS50294">
    <property type="entry name" value="WD_REPEATS_REGION"/>
    <property type="match status" value="3"/>
</dbReference>
<evidence type="ECO:0000313" key="5">
    <source>
        <dbReference type="Proteomes" id="UP001501508"/>
    </source>
</evidence>
<dbReference type="RefSeq" id="WP_345026053.1">
    <property type="nucleotide sequence ID" value="NZ_BAABEY010000001.1"/>
</dbReference>
<proteinExistence type="predicted"/>
<dbReference type="Pfam" id="PF00400">
    <property type="entry name" value="WD40"/>
    <property type="match status" value="5"/>
</dbReference>
<evidence type="ECO:0000313" key="4">
    <source>
        <dbReference type="EMBL" id="GAA4431110.1"/>
    </source>
</evidence>
<dbReference type="PANTHER" id="PTHR19848:SF8">
    <property type="entry name" value="F-BOX AND WD REPEAT DOMAIN CONTAINING 7"/>
    <property type="match status" value="1"/>
</dbReference>
<dbReference type="PRINTS" id="PR00320">
    <property type="entry name" value="GPROTEINBRPT"/>
</dbReference>
<feature type="repeat" description="WD" evidence="3">
    <location>
        <begin position="9"/>
        <end position="44"/>
    </location>
</feature>
<evidence type="ECO:0000256" key="2">
    <source>
        <dbReference type="ARBA" id="ARBA00022737"/>
    </source>
</evidence>
<dbReference type="InterPro" id="IPR036322">
    <property type="entry name" value="WD40_repeat_dom_sf"/>
</dbReference>
<dbReference type="Gene3D" id="2.130.10.10">
    <property type="entry name" value="YVTN repeat-like/Quinoprotein amine dehydrogenase"/>
    <property type="match status" value="3"/>
</dbReference>
<evidence type="ECO:0008006" key="6">
    <source>
        <dbReference type="Google" id="ProtNLM"/>
    </source>
</evidence>
<comment type="caution">
    <text evidence="4">The sequence shown here is derived from an EMBL/GenBank/DDBJ whole genome shotgun (WGS) entry which is preliminary data.</text>
</comment>
<evidence type="ECO:0000256" key="1">
    <source>
        <dbReference type="ARBA" id="ARBA00022574"/>
    </source>
</evidence>
<dbReference type="CDD" id="cd00200">
    <property type="entry name" value="WD40"/>
    <property type="match status" value="1"/>
</dbReference>
<dbReference type="InterPro" id="IPR015943">
    <property type="entry name" value="WD40/YVTN_repeat-like_dom_sf"/>
</dbReference>
<reference evidence="5" key="1">
    <citation type="journal article" date="2019" name="Int. J. Syst. Evol. Microbiol.">
        <title>The Global Catalogue of Microorganisms (GCM) 10K type strain sequencing project: providing services to taxonomists for standard genome sequencing and annotation.</title>
        <authorList>
            <consortium name="The Broad Institute Genomics Platform"/>
            <consortium name="The Broad Institute Genome Sequencing Center for Infectious Disease"/>
            <person name="Wu L."/>
            <person name="Ma J."/>
        </authorList>
    </citation>
    <scope>NUCLEOTIDE SEQUENCE [LARGE SCALE GENOMIC DNA]</scope>
    <source>
        <strain evidence="5">JCM 31920</strain>
    </source>
</reference>
<evidence type="ECO:0000256" key="3">
    <source>
        <dbReference type="PROSITE-ProRule" id="PRU00221"/>
    </source>
</evidence>
<organism evidence="4 5">
    <name type="scientific">Ravibacter arvi</name>
    <dbReference type="NCBI Taxonomy" id="2051041"/>
    <lineage>
        <taxon>Bacteria</taxon>
        <taxon>Pseudomonadati</taxon>
        <taxon>Bacteroidota</taxon>
        <taxon>Cytophagia</taxon>
        <taxon>Cytophagales</taxon>
        <taxon>Spirosomataceae</taxon>
        <taxon>Ravibacter</taxon>
    </lineage>
</organism>
<feature type="repeat" description="WD" evidence="3">
    <location>
        <begin position="266"/>
        <end position="302"/>
    </location>
</feature>
<keyword evidence="5" id="KW-1185">Reference proteome</keyword>
<dbReference type="InterPro" id="IPR001680">
    <property type="entry name" value="WD40_rpt"/>
</dbReference>
<dbReference type="Proteomes" id="UP001501508">
    <property type="component" value="Unassembled WGS sequence"/>
</dbReference>
<dbReference type="InterPro" id="IPR019775">
    <property type="entry name" value="WD40_repeat_CS"/>
</dbReference>
<dbReference type="SMART" id="SM00320">
    <property type="entry name" value="WD40"/>
    <property type="match status" value="5"/>
</dbReference>
<dbReference type="PANTHER" id="PTHR19848">
    <property type="entry name" value="WD40 REPEAT PROTEIN"/>
    <property type="match status" value="1"/>
</dbReference>
<feature type="repeat" description="WD" evidence="3">
    <location>
        <begin position="219"/>
        <end position="260"/>
    </location>
</feature>
<dbReference type="SUPFAM" id="SSF50978">
    <property type="entry name" value="WD40 repeat-like"/>
    <property type="match status" value="1"/>
</dbReference>
<accession>A0ABP8LJT8</accession>
<gene>
    <name evidence="4" type="ORF">GCM10023091_01280</name>
</gene>
<name>A0ABP8LJT8_9BACT</name>
<keyword evidence="2" id="KW-0677">Repeat</keyword>